<evidence type="ECO:0000313" key="3">
    <source>
        <dbReference type="EMBL" id="QDX94072.1"/>
    </source>
</evidence>
<dbReference type="GO" id="GO:0015074">
    <property type="term" value="P:DNA integration"/>
    <property type="evidence" value="ECO:0007669"/>
    <property type="project" value="InterPro"/>
</dbReference>
<feature type="region of interest" description="Disordered" evidence="1">
    <location>
        <begin position="590"/>
        <end position="640"/>
    </location>
</feature>
<keyword evidence="4" id="KW-1185">Reference proteome</keyword>
<sequence length="654" mass="75114">MVNRKFFEDIALDAAYLDTDNWPTVLIEILDESDKEKFLNRKRAVDMYLNSNVTATEIALETGIHRNHITKYVKKCLLFDDEGRIWGYRALIPQKNTVKYTRKNINTKGQKMTGSFNLLLTKYPRIKELIFEKFFNTNRSYSNEPNMRVKFLHRQFLNACRASGLSITDYPFNTKDLGRRSLYRYIKMISTNFPEKAAQRFGDDAARHLKNTGIGTKKEIPVRPFQRVEFDGHCIDLILTITFQNQYGDECTDTIERLWILVIIDVATRVILGYHICIASQYSSTDVLTCIRNAIEPGHLKELTIPGLKYSDNGGFHWQAIPDTQWALWNEFSYDNGKANLAKIVTSRLTNIVGCAVNPGPVNMPERRPFVERFFGILEEMGFHRLQNTTGSSPSDPRRGDPEKIALKYEMSVEDLEQVTAVLIANYNRTPHSGIGNLTPLEVMEQRVMKGMEPRVLAEEERTNVGFFEMTVKRTIRGSIKIGRRPYITFQGVDYRNDLVSSTFDLIGQEIILLVNTKDIRFLKAFLNDGSELGYFTATGRWGITPHSLQMRKQINALSRKKLLSYTQLDDPIEALQNYLVSKASNNKKSRTKLAATKHYRDQNPISSVDKSKDNQTNSEINEKSNFKNKQPLSAQNTDQELSALRKKFKTINI</sequence>
<evidence type="ECO:0000256" key="1">
    <source>
        <dbReference type="SAM" id="MobiDB-lite"/>
    </source>
</evidence>
<dbReference type="SUPFAM" id="SSF53098">
    <property type="entry name" value="Ribonuclease H-like"/>
    <property type="match status" value="1"/>
</dbReference>
<evidence type="ECO:0000259" key="2">
    <source>
        <dbReference type="PROSITE" id="PS50994"/>
    </source>
</evidence>
<dbReference type="Gene3D" id="3.30.420.10">
    <property type="entry name" value="Ribonuclease H-like superfamily/Ribonuclease H"/>
    <property type="match status" value="1"/>
</dbReference>
<organism evidence="3 4">
    <name type="scientific">Brevibacillus laterosporus</name>
    <name type="common">Bacillus laterosporus</name>
    <dbReference type="NCBI Taxonomy" id="1465"/>
    <lineage>
        <taxon>Bacteria</taxon>
        <taxon>Bacillati</taxon>
        <taxon>Bacillota</taxon>
        <taxon>Bacilli</taxon>
        <taxon>Bacillales</taxon>
        <taxon>Paenibacillaceae</taxon>
        <taxon>Brevibacillus</taxon>
    </lineage>
</organism>
<name>A0A518VAP9_BRELA</name>
<dbReference type="OrthoDB" id="8736397at2"/>
<evidence type="ECO:0000313" key="4">
    <source>
        <dbReference type="Proteomes" id="UP000319432"/>
    </source>
</evidence>
<dbReference type="InterPro" id="IPR001584">
    <property type="entry name" value="Integrase_cat-core"/>
</dbReference>
<reference evidence="3 4" key="1">
    <citation type="submission" date="2018-11" db="EMBL/GenBank/DDBJ databases">
        <title>Phylogenetic determinants of toxin gene distribution in genomes of Brevibacillus laterosporus.</title>
        <authorList>
            <person name="Glare T.R."/>
            <person name="Durrant A."/>
            <person name="Berry C."/>
            <person name="Palma L."/>
            <person name="Ormskirk M."/>
            <person name="Cox M.O."/>
        </authorList>
    </citation>
    <scope>NUCLEOTIDE SEQUENCE [LARGE SCALE GENOMIC DNA]</scope>
    <source>
        <strain evidence="3 4">1821L</strain>
    </source>
</reference>
<proteinExistence type="predicted"/>
<protein>
    <recommendedName>
        <fullName evidence="2">Integrase catalytic domain-containing protein</fullName>
    </recommendedName>
</protein>
<dbReference type="InterPro" id="IPR012337">
    <property type="entry name" value="RNaseH-like_sf"/>
</dbReference>
<feature type="compositionally biased region" description="Polar residues" evidence="1">
    <location>
        <begin position="604"/>
        <end position="620"/>
    </location>
</feature>
<dbReference type="PROSITE" id="PS50994">
    <property type="entry name" value="INTEGRASE"/>
    <property type="match status" value="1"/>
</dbReference>
<gene>
    <name evidence="3" type="ORF">EEL30_18340</name>
</gene>
<dbReference type="Proteomes" id="UP000319432">
    <property type="component" value="Chromosome"/>
</dbReference>
<accession>A0A518VAP9</accession>
<dbReference type="GO" id="GO:0003676">
    <property type="term" value="F:nucleic acid binding"/>
    <property type="evidence" value="ECO:0007669"/>
    <property type="project" value="InterPro"/>
</dbReference>
<dbReference type="InterPro" id="IPR036397">
    <property type="entry name" value="RNaseH_sf"/>
</dbReference>
<dbReference type="EMBL" id="CP033464">
    <property type="protein sequence ID" value="QDX94072.1"/>
    <property type="molecule type" value="Genomic_DNA"/>
</dbReference>
<feature type="compositionally biased region" description="Polar residues" evidence="1">
    <location>
        <begin position="628"/>
        <end position="640"/>
    </location>
</feature>
<dbReference type="AlphaFoldDB" id="A0A518VAP9"/>
<feature type="domain" description="Integrase catalytic" evidence="2">
    <location>
        <begin position="220"/>
        <end position="448"/>
    </location>
</feature>